<evidence type="ECO:0008006" key="4">
    <source>
        <dbReference type="Google" id="ProtNLM"/>
    </source>
</evidence>
<dbReference type="AlphaFoldDB" id="W2YLQ7"/>
<organism evidence="2 3">
    <name type="scientific">Phytophthora nicotianae P10297</name>
    <dbReference type="NCBI Taxonomy" id="1317064"/>
    <lineage>
        <taxon>Eukaryota</taxon>
        <taxon>Sar</taxon>
        <taxon>Stramenopiles</taxon>
        <taxon>Oomycota</taxon>
        <taxon>Peronosporomycetes</taxon>
        <taxon>Peronosporales</taxon>
        <taxon>Peronosporaceae</taxon>
        <taxon>Phytophthora</taxon>
    </lineage>
</organism>
<sequence>MSTIESFVSTHLRLAPGKTAKTTDVSAAYTAFNGGSSSGKLKLYAHVRAMQGVAKVRQTFTGIELIEFVMNTAPAIIATKSEEKSPDAIRLEIELRRLALEERRTELEATKAKDAKEIEERRAKLEETKAKDVKEIEAMKVNSAKEMKAMEADSVKEVKAIEANSVKEMKAMDLAWNKEKAERQEAEKVRDREFWAEQNNKNRKMYVESERWNNYLDMRVYGTPSKQYITSESLFDNLDFRVFDAMGKVDASSRALLLDEIKSAATTIPVWEQESARACEVVDVDRVSKLVDDVMEKIEASREALREAFQPIQELLGRIPAIASRDDRRFVDTEFDRSLAVQSPDKHPTMKTDKRAYIREANRAYMKGGDTRIRCYCCHADVSSKSSACHRSHNIPRSAGGDWSADNVYLCCATCNADMADRFTVLEYKVELFIRELRAMQI</sequence>
<dbReference type="Gene3D" id="1.10.30.50">
    <property type="match status" value="1"/>
</dbReference>
<name>W2YLQ7_PHYNI</name>
<keyword evidence="1" id="KW-0175">Coiled coil</keyword>
<dbReference type="EMBL" id="ANIY01003405">
    <property type="protein sequence ID" value="ETP35851.1"/>
    <property type="molecule type" value="Genomic_DNA"/>
</dbReference>
<gene>
    <name evidence="2" type="ORF">F442_16087</name>
</gene>
<feature type="coiled-coil region" evidence="1">
    <location>
        <begin position="90"/>
        <end position="153"/>
    </location>
</feature>
<dbReference type="OrthoDB" id="10386743at2759"/>
<reference evidence="2 3" key="1">
    <citation type="submission" date="2013-11" db="EMBL/GenBank/DDBJ databases">
        <title>The Genome Sequence of Phytophthora parasitica P10297.</title>
        <authorList>
            <consortium name="The Broad Institute Genomics Platform"/>
            <person name="Russ C."/>
            <person name="Tyler B."/>
            <person name="Panabieres F."/>
            <person name="Shan W."/>
            <person name="Tripathy S."/>
            <person name="Grunwald N."/>
            <person name="Machado M."/>
            <person name="Johnson C.S."/>
            <person name="Walker B."/>
            <person name="Young S.K."/>
            <person name="Zeng Q."/>
            <person name="Gargeya S."/>
            <person name="Fitzgerald M."/>
            <person name="Haas B."/>
            <person name="Abouelleil A."/>
            <person name="Allen A.W."/>
            <person name="Alvarado L."/>
            <person name="Arachchi H.M."/>
            <person name="Berlin A.M."/>
            <person name="Chapman S.B."/>
            <person name="Gainer-Dewar J."/>
            <person name="Goldberg J."/>
            <person name="Griggs A."/>
            <person name="Gujja S."/>
            <person name="Hansen M."/>
            <person name="Howarth C."/>
            <person name="Imamovic A."/>
            <person name="Ireland A."/>
            <person name="Larimer J."/>
            <person name="McCowan C."/>
            <person name="Murphy C."/>
            <person name="Pearson M."/>
            <person name="Poon T.W."/>
            <person name="Priest M."/>
            <person name="Roberts A."/>
            <person name="Saif S."/>
            <person name="Shea T."/>
            <person name="Sisk P."/>
            <person name="Sykes S."/>
            <person name="Wortman J."/>
            <person name="Nusbaum C."/>
            <person name="Birren B."/>
        </authorList>
    </citation>
    <scope>NUCLEOTIDE SEQUENCE [LARGE SCALE GENOMIC DNA]</scope>
    <source>
        <strain evidence="2 3">P10297</strain>
    </source>
</reference>
<dbReference type="CDD" id="cd00085">
    <property type="entry name" value="HNHc"/>
    <property type="match status" value="1"/>
</dbReference>
<evidence type="ECO:0000313" key="3">
    <source>
        <dbReference type="Proteomes" id="UP000018948"/>
    </source>
</evidence>
<accession>W2YLQ7</accession>
<proteinExistence type="predicted"/>
<evidence type="ECO:0000313" key="2">
    <source>
        <dbReference type="EMBL" id="ETP35851.1"/>
    </source>
</evidence>
<dbReference type="Proteomes" id="UP000018948">
    <property type="component" value="Unassembled WGS sequence"/>
</dbReference>
<evidence type="ECO:0000256" key="1">
    <source>
        <dbReference type="SAM" id="Coils"/>
    </source>
</evidence>
<comment type="caution">
    <text evidence="2">The sequence shown here is derived from an EMBL/GenBank/DDBJ whole genome shotgun (WGS) entry which is preliminary data.</text>
</comment>
<protein>
    <recommendedName>
        <fullName evidence="4">HNH nuclease domain-containing protein</fullName>
    </recommendedName>
</protein>
<dbReference type="InterPro" id="IPR003615">
    <property type="entry name" value="HNH_nuc"/>
</dbReference>